<dbReference type="InterPro" id="IPR034466">
    <property type="entry name" value="Methyltransferase_Class_B"/>
</dbReference>
<evidence type="ECO:0000256" key="3">
    <source>
        <dbReference type="ARBA" id="ARBA00022723"/>
    </source>
</evidence>
<dbReference type="SFLD" id="SFLDS00029">
    <property type="entry name" value="Radical_SAM"/>
    <property type="match status" value="1"/>
</dbReference>
<keyword evidence="2" id="KW-0949">S-adenosyl-L-methionine</keyword>
<evidence type="ECO:0000259" key="6">
    <source>
        <dbReference type="PROSITE" id="PS51332"/>
    </source>
</evidence>
<dbReference type="EMBL" id="JARFID010000015">
    <property type="protein sequence ID" value="MDE8695556.1"/>
    <property type="molecule type" value="Genomic_DNA"/>
</dbReference>
<dbReference type="GO" id="GO:0031419">
    <property type="term" value="F:cobalamin binding"/>
    <property type="evidence" value="ECO:0007669"/>
    <property type="project" value="InterPro"/>
</dbReference>
<gene>
    <name evidence="8" type="ORF">PZH42_15710</name>
</gene>
<dbReference type="SFLD" id="SFLDG01123">
    <property type="entry name" value="methyltransferase_(Class_B)"/>
    <property type="match status" value="1"/>
</dbReference>
<dbReference type="EC" id="2.4.-.-" evidence="8"/>
<sequence>MISVCMATYNGERFLNEQIDSILPQLSLYDELVISDDNSTDSTRDIIKSYQDSRIKFFHNEQRKGVTHNFEMALIHSKGDIILLADQDDVWLPNKIEELTQFLTKGDYDVVTCNCALTDINLNIIQNEYYTNKSPIDKSVWGNLVKDLWLGCCIAFRREILLATLPFPKKAAAHDLWIALYSQLHFKCGYYPKVLQLYRRHENTVSFAGGKSTHKLLYRINYRLYLVYHLLIRSIIKKTIDMEIYFINPPFKAEFGKFSRESRSPAITKSGALYYPLWLIYAALYSEKNGHKIHFLDAPAKQLNEEQSLEIIQRNENEHSLFVLDTSTPSIKSDVDFAKKIKQLYPKSFITLVGTHPTACAEETLSYSSAVDAIAIGEYDCIIKDLADALEKGENIYTVRGLCLRSDNGYVRTAIMPPMKNLDDLPYAAKFIKEYLNEKDYFFAAATYPSIQIFTGRGCPFRCNFCVYPQTMHGHAFRSRSAENVVGEFEYIANNFQDVKEVVIEDDTFTANKKRVMEICRLLVEKGVNKRLKWLCNARVDLDYETMKAMKKAGCRLIIPGIESGSQQILDNIKKGTKVEQFYSYVSNAKKAGLLIHACYMVGNNGETKETMNETLRLALKLNTDTAQFFPLIPYPGTEAYEWAKSNGYIETNYAKYCLPDGTHNTLLSLPELSADEMVAFCNMARKKYYLRFSYIFYRLRVGLVNPSDLRRSFKAFGRLKHYLFK</sequence>
<dbReference type="PANTHER" id="PTHR43409:SF16">
    <property type="entry name" value="SLR0320 PROTEIN"/>
    <property type="match status" value="1"/>
</dbReference>
<dbReference type="SMART" id="SM00729">
    <property type="entry name" value="Elp3"/>
    <property type="match status" value="1"/>
</dbReference>
<keyword evidence="4" id="KW-0408">Iron</keyword>
<comment type="cofactor">
    <cofactor evidence="1">
        <name>[4Fe-4S] cluster</name>
        <dbReference type="ChEBI" id="CHEBI:49883"/>
    </cofactor>
</comment>
<dbReference type="InterPro" id="IPR051198">
    <property type="entry name" value="BchE-like"/>
</dbReference>
<feature type="domain" description="Radical SAM core" evidence="7">
    <location>
        <begin position="441"/>
        <end position="671"/>
    </location>
</feature>
<evidence type="ECO:0000256" key="2">
    <source>
        <dbReference type="ARBA" id="ARBA00022691"/>
    </source>
</evidence>
<proteinExistence type="predicted"/>
<evidence type="ECO:0000259" key="7">
    <source>
        <dbReference type="PROSITE" id="PS51918"/>
    </source>
</evidence>
<dbReference type="GO" id="GO:0051539">
    <property type="term" value="F:4 iron, 4 sulfur cluster binding"/>
    <property type="evidence" value="ECO:0007669"/>
    <property type="project" value="UniProtKB-KW"/>
</dbReference>
<dbReference type="GO" id="GO:0046872">
    <property type="term" value="F:metal ion binding"/>
    <property type="evidence" value="ECO:0007669"/>
    <property type="project" value="UniProtKB-KW"/>
</dbReference>
<dbReference type="InterPro" id="IPR006158">
    <property type="entry name" value="Cobalamin-bd"/>
</dbReference>
<dbReference type="GO" id="GO:0005829">
    <property type="term" value="C:cytosol"/>
    <property type="evidence" value="ECO:0007669"/>
    <property type="project" value="TreeGrafter"/>
</dbReference>
<evidence type="ECO:0000256" key="1">
    <source>
        <dbReference type="ARBA" id="ARBA00001966"/>
    </source>
</evidence>
<dbReference type="Gene3D" id="3.90.550.10">
    <property type="entry name" value="Spore Coat Polysaccharide Biosynthesis Protein SpsA, Chain A"/>
    <property type="match status" value="1"/>
</dbReference>
<dbReference type="SFLD" id="SFLDG01082">
    <property type="entry name" value="B12-binding_domain_containing"/>
    <property type="match status" value="1"/>
</dbReference>
<dbReference type="InterPro" id="IPR058240">
    <property type="entry name" value="rSAM_sf"/>
</dbReference>
<keyword evidence="5" id="KW-0411">Iron-sulfur</keyword>
<accession>A0AAW6M318</accession>
<feature type="domain" description="B12-binding" evidence="6">
    <location>
        <begin position="262"/>
        <end position="397"/>
    </location>
</feature>
<organism evidence="8 9">
    <name type="scientific">Bacteroides cellulosilyticus</name>
    <dbReference type="NCBI Taxonomy" id="246787"/>
    <lineage>
        <taxon>Bacteria</taxon>
        <taxon>Pseudomonadati</taxon>
        <taxon>Bacteroidota</taxon>
        <taxon>Bacteroidia</taxon>
        <taxon>Bacteroidales</taxon>
        <taxon>Bacteroidaceae</taxon>
        <taxon>Bacteroides</taxon>
    </lineage>
</organism>
<name>A0AAW6M318_9BACE</name>
<dbReference type="CDD" id="cd04196">
    <property type="entry name" value="GT_2_like_d"/>
    <property type="match status" value="1"/>
</dbReference>
<dbReference type="InterPro" id="IPR006638">
    <property type="entry name" value="Elp3/MiaA/NifB-like_rSAM"/>
</dbReference>
<dbReference type="InterPro" id="IPR029044">
    <property type="entry name" value="Nucleotide-diphossugar_trans"/>
</dbReference>
<dbReference type="Gene3D" id="3.40.50.280">
    <property type="entry name" value="Cobalamin-binding domain"/>
    <property type="match status" value="1"/>
</dbReference>
<dbReference type="Proteomes" id="UP001221924">
    <property type="component" value="Unassembled WGS sequence"/>
</dbReference>
<protein>
    <submittedName>
        <fullName evidence="8">Glycosyltransferase</fullName>
        <ecNumber evidence="8">2.4.-.-</ecNumber>
    </submittedName>
</protein>
<comment type="caution">
    <text evidence="8">The sequence shown here is derived from an EMBL/GenBank/DDBJ whole genome shotgun (WGS) entry which is preliminary data.</text>
</comment>
<dbReference type="PROSITE" id="PS51332">
    <property type="entry name" value="B12_BINDING"/>
    <property type="match status" value="1"/>
</dbReference>
<evidence type="ECO:0000256" key="5">
    <source>
        <dbReference type="ARBA" id="ARBA00023014"/>
    </source>
</evidence>
<dbReference type="InterPro" id="IPR001173">
    <property type="entry name" value="Glyco_trans_2-like"/>
</dbReference>
<keyword evidence="3" id="KW-0479">Metal-binding</keyword>
<dbReference type="Pfam" id="PF00535">
    <property type="entry name" value="Glycos_transf_2"/>
    <property type="match status" value="1"/>
</dbReference>
<dbReference type="PANTHER" id="PTHR43409">
    <property type="entry name" value="ANAEROBIC MAGNESIUM-PROTOPORPHYRIN IX MONOMETHYL ESTER CYCLASE-RELATED"/>
    <property type="match status" value="1"/>
</dbReference>
<keyword evidence="8" id="KW-0328">Glycosyltransferase</keyword>
<dbReference type="InterPro" id="IPR023404">
    <property type="entry name" value="rSAM_horseshoe"/>
</dbReference>
<dbReference type="Pfam" id="PF04055">
    <property type="entry name" value="Radical_SAM"/>
    <property type="match status" value="1"/>
</dbReference>
<reference evidence="8" key="1">
    <citation type="submission" date="2023-03" db="EMBL/GenBank/DDBJ databases">
        <title>DFI Biobank Strains.</title>
        <authorList>
            <person name="Mostad J."/>
            <person name="Paddock L."/>
            <person name="Medina S."/>
            <person name="Waligurski E."/>
            <person name="Barat B."/>
            <person name="Smith R."/>
            <person name="Burgo V."/>
            <person name="Metcalfe C."/>
            <person name="Woodson C."/>
            <person name="Sundararajan A."/>
            <person name="Ramaswamy R."/>
            <person name="Lin H."/>
            <person name="Pamer E.G."/>
        </authorList>
    </citation>
    <scope>NUCLEOTIDE SEQUENCE</scope>
    <source>
        <strain evidence="8">DFI.9.5</strain>
    </source>
</reference>
<dbReference type="AlphaFoldDB" id="A0AAW6M318"/>
<dbReference type="CDD" id="cd01335">
    <property type="entry name" value="Radical_SAM"/>
    <property type="match status" value="1"/>
</dbReference>
<dbReference type="GO" id="GO:0016757">
    <property type="term" value="F:glycosyltransferase activity"/>
    <property type="evidence" value="ECO:0007669"/>
    <property type="project" value="UniProtKB-KW"/>
</dbReference>
<evidence type="ECO:0000313" key="8">
    <source>
        <dbReference type="EMBL" id="MDE8695556.1"/>
    </source>
</evidence>
<dbReference type="PROSITE" id="PS51918">
    <property type="entry name" value="RADICAL_SAM"/>
    <property type="match status" value="1"/>
</dbReference>
<dbReference type="SUPFAM" id="SSF102114">
    <property type="entry name" value="Radical SAM enzymes"/>
    <property type="match status" value="1"/>
</dbReference>
<keyword evidence="8" id="KW-0808">Transferase</keyword>
<evidence type="ECO:0000313" key="9">
    <source>
        <dbReference type="Proteomes" id="UP001221924"/>
    </source>
</evidence>
<dbReference type="InterPro" id="IPR007197">
    <property type="entry name" value="rSAM"/>
</dbReference>
<evidence type="ECO:0000256" key="4">
    <source>
        <dbReference type="ARBA" id="ARBA00023004"/>
    </source>
</evidence>
<dbReference type="Gene3D" id="3.80.30.20">
    <property type="entry name" value="tm_1862 like domain"/>
    <property type="match status" value="1"/>
</dbReference>
<dbReference type="SUPFAM" id="SSF53448">
    <property type="entry name" value="Nucleotide-diphospho-sugar transferases"/>
    <property type="match status" value="1"/>
</dbReference>
<dbReference type="Pfam" id="PF02310">
    <property type="entry name" value="B12-binding"/>
    <property type="match status" value="1"/>
</dbReference>